<dbReference type="OrthoDB" id="3265803at2759"/>
<dbReference type="EMBL" id="JATN01000319">
    <property type="protein sequence ID" value="EUC61807.1"/>
    <property type="molecule type" value="Genomic_DNA"/>
</dbReference>
<dbReference type="Proteomes" id="UP000030108">
    <property type="component" value="Unassembled WGS sequence"/>
</dbReference>
<evidence type="ECO:0000256" key="1">
    <source>
        <dbReference type="SAM" id="MobiDB-lite"/>
    </source>
</evidence>
<comment type="caution">
    <text evidence="2">The sequence shown here is derived from an EMBL/GenBank/DDBJ whole genome shotgun (WGS) entry which is preliminary data.</text>
</comment>
<feature type="compositionally biased region" description="Polar residues" evidence="1">
    <location>
        <begin position="162"/>
        <end position="173"/>
    </location>
</feature>
<evidence type="ECO:0000313" key="2">
    <source>
        <dbReference type="EMBL" id="EUC61807.1"/>
    </source>
</evidence>
<reference evidence="3" key="1">
    <citation type="journal article" date="2014" name="Genome Announc.">
        <title>Draft genome sequence of the plant-pathogenic soil fungus Rhizoctonia solani anastomosis group 3 strain Rhs1AP.</title>
        <authorList>
            <person name="Cubeta M.A."/>
            <person name="Thomas E."/>
            <person name="Dean R.A."/>
            <person name="Jabaji S."/>
            <person name="Neate S.M."/>
            <person name="Tavantzis S."/>
            <person name="Toda T."/>
            <person name="Vilgalys R."/>
            <person name="Bharathan N."/>
            <person name="Fedorova-Abrams N."/>
            <person name="Pakala S.B."/>
            <person name="Pakala S.M."/>
            <person name="Zafar N."/>
            <person name="Joardar V."/>
            <person name="Losada L."/>
            <person name="Nierman W.C."/>
        </authorList>
    </citation>
    <scope>NUCLEOTIDE SEQUENCE [LARGE SCALE GENOMIC DNA]</scope>
    <source>
        <strain evidence="3">AG-3</strain>
    </source>
</reference>
<organism evidence="2 3">
    <name type="scientific">Rhizoctonia solani AG-3 Rhs1AP</name>
    <dbReference type="NCBI Taxonomy" id="1086054"/>
    <lineage>
        <taxon>Eukaryota</taxon>
        <taxon>Fungi</taxon>
        <taxon>Dikarya</taxon>
        <taxon>Basidiomycota</taxon>
        <taxon>Agaricomycotina</taxon>
        <taxon>Agaricomycetes</taxon>
        <taxon>Cantharellales</taxon>
        <taxon>Ceratobasidiaceae</taxon>
        <taxon>Rhizoctonia</taxon>
    </lineage>
</organism>
<feature type="compositionally biased region" description="Polar residues" evidence="1">
    <location>
        <begin position="17"/>
        <end position="31"/>
    </location>
</feature>
<accession>X8JDK8</accession>
<evidence type="ECO:0000313" key="3">
    <source>
        <dbReference type="Proteomes" id="UP000030108"/>
    </source>
</evidence>
<gene>
    <name evidence="2" type="ORF">RSOL_407560</name>
</gene>
<dbReference type="AlphaFoldDB" id="X8JDK8"/>
<feature type="region of interest" description="Disordered" evidence="1">
    <location>
        <begin position="1"/>
        <end position="32"/>
    </location>
</feature>
<name>X8JDK8_9AGAM</name>
<protein>
    <submittedName>
        <fullName evidence="2">Uncharacterized protein</fullName>
    </submittedName>
</protein>
<sequence>MTHHTRKRARVPDKTDNASVVTAHSTSSGGSDTVADPIAKQFNTFLRSHRDYSFKLSKITEDIKLRGTILPEEVAKAFVYTLNMAAESLNAFPQIMNQPYFESATRDLATVLNRLNVFGIKVDASTSTEPSTEPPKPTYASVAAQSDTHTPSPASPSPSSSRTATMGSGSTGHSPKPLVSKARKSARFTGNPPKTLPAYTPQPPKPKSGQQVRLIACIANRPDSSTSDNPRWKAVPTDCFSTFSRDLRSAAPSCTPLSFQLNRKGNLVITFTPTTPRSLLMSNIWVIRGSFELSHDVPILFDTIWSTLHLANVPTRLYESAPVFEQAKILETLRNNSALAALPITLQPRWLRHPSKITGPRSSVVFSFEDPDGAIARQLLKTPTFMFGQPVTVKPWINKPAFIARPRQSVPNPEFDVLTVSDGSSHMDTN</sequence>
<proteinExistence type="predicted"/>
<feature type="region of interest" description="Disordered" evidence="1">
    <location>
        <begin position="124"/>
        <end position="211"/>
    </location>
</feature>